<evidence type="ECO:0000313" key="5">
    <source>
        <dbReference type="EMBL" id="SEA38521.1"/>
    </source>
</evidence>
<evidence type="ECO:0000259" key="4">
    <source>
        <dbReference type="PROSITE" id="PS01124"/>
    </source>
</evidence>
<evidence type="ECO:0000256" key="1">
    <source>
        <dbReference type="ARBA" id="ARBA00023015"/>
    </source>
</evidence>
<dbReference type="Gene3D" id="1.10.10.60">
    <property type="entry name" value="Homeodomain-like"/>
    <property type="match status" value="2"/>
</dbReference>
<dbReference type="Proteomes" id="UP000199394">
    <property type="component" value="Unassembled WGS sequence"/>
</dbReference>
<gene>
    <name evidence="5" type="ORF">SAMN04515656_10912</name>
</gene>
<dbReference type="SUPFAM" id="SSF51215">
    <property type="entry name" value="Regulatory protein AraC"/>
    <property type="match status" value="1"/>
</dbReference>
<dbReference type="PROSITE" id="PS01124">
    <property type="entry name" value="HTH_ARAC_FAMILY_2"/>
    <property type="match status" value="1"/>
</dbReference>
<dbReference type="AlphaFoldDB" id="A0A1H4ARM7"/>
<dbReference type="Pfam" id="PF02311">
    <property type="entry name" value="AraC_binding"/>
    <property type="match status" value="1"/>
</dbReference>
<dbReference type="SUPFAM" id="SSF46689">
    <property type="entry name" value="Homeodomain-like"/>
    <property type="match status" value="2"/>
</dbReference>
<dbReference type="OrthoDB" id="9774814at2"/>
<dbReference type="Pfam" id="PF12833">
    <property type="entry name" value="HTH_18"/>
    <property type="match status" value="1"/>
</dbReference>
<keyword evidence="3" id="KW-0804">Transcription</keyword>
<dbReference type="SMART" id="SM00342">
    <property type="entry name" value="HTH_ARAC"/>
    <property type="match status" value="1"/>
</dbReference>
<name>A0A1H4ARM7_9FIRM</name>
<keyword evidence="2" id="KW-0238">DNA-binding</keyword>
<dbReference type="InterPro" id="IPR037923">
    <property type="entry name" value="HTH-like"/>
</dbReference>
<protein>
    <submittedName>
        <fullName evidence="5">AraC-like ligand binding domain-containing protein</fullName>
    </submittedName>
</protein>
<dbReference type="RefSeq" id="WP_090306629.1">
    <property type="nucleotide sequence ID" value="NZ_FNRK01000009.1"/>
</dbReference>
<dbReference type="InterPro" id="IPR009057">
    <property type="entry name" value="Homeodomain-like_sf"/>
</dbReference>
<accession>A0A1H4ARM7</accession>
<dbReference type="InterPro" id="IPR018060">
    <property type="entry name" value="HTH_AraC"/>
</dbReference>
<keyword evidence="1" id="KW-0805">Transcription regulation</keyword>
<dbReference type="PANTHER" id="PTHR43280:SF34">
    <property type="entry name" value="ARAC-FAMILY TRANSCRIPTIONAL REGULATOR"/>
    <property type="match status" value="1"/>
</dbReference>
<dbReference type="PANTHER" id="PTHR43280">
    <property type="entry name" value="ARAC-FAMILY TRANSCRIPTIONAL REGULATOR"/>
    <property type="match status" value="1"/>
</dbReference>
<dbReference type="InterPro" id="IPR018062">
    <property type="entry name" value="HTH_AraC-typ_CS"/>
</dbReference>
<dbReference type="EMBL" id="FNRK01000009">
    <property type="protein sequence ID" value="SEA38521.1"/>
    <property type="molecule type" value="Genomic_DNA"/>
</dbReference>
<dbReference type="GO" id="GO:0043565">
    <property type="term" value="F:sequence-specific DNA binding"/>
    <property type="evidence" value="ECO:0007669"/>
    <property type="project" value="InterPro"/>
</dbReference>
<evidence type="ECO:0000313" key="6">
    <source>
        <dbReference type="Proteomes" id="UP000199394"/>
    </source>
</evidence>
<dbReference type="GO" id="GO:0003700">
    <property type="term" value="F:DNA-binding transcription factor activity"/>
    <property type="evidence" value="ECO:0007669"/>
    <property type="project" value="InterPro"/>
</dbReference>
<dbReference type="STRING" id="81409.SAMN04515656_10912"/>
<sequence length="292" mass="34553">MNVTFSEYESMDFTYAHNLSEEPTLESINHIEIHSFYEINFFISGDVTYFIEGHEYKPQKNQFLIINNKELHKPEFHSSKPYERIVLYFNPKLLYQYQTPTFNLLYCFERRKLGKRNLIAPTDPEELLRFFQRFEHYIKSDLPERELMLRLLFLEFIILLNNLYSKDQDHPIQVHPIKSDPLCEAIIAHLNENLTENITLEELSAQFFTNKYSLCRTFKKGTGFTVIEYLTYKRIMLAKEFLSEGVSITDTCYNVGFNNYSNFYKAFKTAVGVSPRKFIDAIAKPNITKESP</sequence>
<feature type="domain" description="HTH araC/xylS-type" evidence="4">
    <location>
        <begin position="184"/>
        <end position="281"/>
    </location>
</feature>
<evidence type="ECO:0000256" key="3">
    <source>
        <dbReference type="ARBA" id="ARBA00023163"/>
    </source>
</evidence>
<dbReference type="InterPro" id="IPR003313">
    <property type="entry name" value="AraC-bd"/>
</dbReference>
<dbReference type="PROSITE" id="PS00041">
    <property type="entry name" value="HTH_ARAC_FAMILY_1"/>
    <property type="match status" value="1"/>
</dbReference>
<reference evidence="5 6" key="1">
    <citation type="submission" date="2016-10" db="EMBL/GenBank/DDBJ databases">
        <authorList>
            <person name="de Groot N.N."/>
        </authorList>
    </citation>
    <scope>NUCLEOTIDE SEQUENCE [LARGE SCALE GENOMIC DNA]</scope>
    <source>
        <strain evidence="5 6">SR12</strain>
    </source>
</reference>
<keyword evidence="6" id="KW-1185">Reference proteome</keyword>
<organism evidence="5 6">
    <name type="scientific">Eubacterium aggregans</name>
    <dbReference type="NCBI Taxonomy" id="81409"/>
    <lineage>
        <taxon>Bacteria</taxon>
        <taxon>Bacillati</taxon>
        <taxon>Bacillota</taxon>
        <taxon>Clostridia</taxon>
        <taxon>Eubacteriales</taxon>
        <taxon>Eubacteriaceae</taxon>
        <taxon>Eubacterium</taxon>
    </lineage>
</organism>
<proteinExistence type="predicted"/>
<evidence type="ECO:0000256" key="2">
    <source>
        <dbReference type="ARBA" id="ARBA00023125"/>
    </source>
</evidence>